<dbReference type="InterPro" id="IPR000468">
    <property type="entry name" value="Barstar"/>
</dbReference>
<proteinExistence type="predicted"/>
<dbReference type="Pfam" id="PF01337">
    <property type="entry name" value="Barstar"/>
    <property type="match status" value="1"/>
</dbReference>
<dbReference type="RefSeq" id="WP_140588311.1">
    <property type="nucleotide sequence ID" value="NZ_VFWZ01000001.1"/>
</dbReference>
<name>A0A504JLG6_9FLAO</name>
<evidence type="ECO:0000313" key="2">
    <source>
        <dbReference type="EMBL" id="TPN88638.1"/>
    </source>
</evidence>
<accession>A0A504JLG6</accession>
<dbReference type="AlphaFoldDB" id="A0A504JLG6"/>
<keyword evidence="3" id="KW-1185">Reference proteome</keyword>
<gene>
    <name evidence="2" type="ORF">FHK87_00050</name>
</gene>
<dbReference type="OrthoDB" id="678785at2"/>
<evidence type="ECO:0000313" key="3">
    <source>
        <dbReference type="Proteomes" id="UP000315540"/>
    </source>
</evidence>
<feature type="domain" description="Barstar (barnase inhibitor)" evidence="1">
    <location>
        <begin position="63"/>
        <end position="143"/>
    </location>
</feature>
<dbReference type="Proteomes" id="UP000315540">
    <property type="component" value="Unassembled WGS sequence"/>
</dbReference>
<sequence>MEEVVNIYTDGWIEKIAKLSLSDHLVCSGKRSDLQWFGTKLIQRLGNYPDSEISPIYGRLAIDFDDLCYQLCHATPWGFDIGRNFNAIRDVIRGESTPKNKFFIIYDAQCLYSNEFKSFEKLFEIFLEVAKEKEKTGNNLKVILLLEDKEEISVRKLLRRKEKYRIETIKVIQKG</sequence>
<dbReference type="EMBL" id="VFWZ01000001">
    <property type="protein sequence ID" value="TPN88638.1"/>
    <property type="molecule type" value="Genomic_DNA"/>
</dbReference>
<protein>
    <recommendedName>
        <fullName evidence="1">Barstar (barnase inhibitor) domain-containing protein</fullName>
    </recommendedName>
</protein>
<comment type="caution">
    <text evidence="2">The sequence shown here is derived from an EMBL/GenBank/DDBJ whole genome shotgun (WGS) entry which is preliminary data.</text>
</comment>
<organism evidence="2 3">
    <name type="scientific">Aquimarina algicola</name>
    <dbReference type="NCBI Taxonomy" id="2589995"/>
    <lineage>
        <taxon>Bacteria</taxon>
        <taxon>Pseudomonadati</taxon>
        <taxon>Bacteroidota</taxon>
        <taxon>Flavobacteriia</taxon>
        <taxon>Flavobacteriales</taxon>
        <taxon>Flavobacteriaceae</taxon>
        <taxon>Aquimarina</taxon>
    </lineage>
</organism>
<evidence type="ECO:0000259" key="1">
    <source>
        <dbReference type="Pfam" id="PF01337"/>
    </source>
</evidence>
<reference evidence="2 3" key="1">
    <citation type="submission" date="2019-06" db="EMBL/GenBank/DDBJ databases">
        <authorList>
            <person name="Meng X."/>
        </authorList>
    </citation>
    <scope>NUCLEOTIDE SEQUENCE [LARGE SCALE GENOMIC DNA]</scope>
    <source>
        <strain evidence="2 3">M625</strain>
    </source>
</reference>